<dbReference type="InterPro" id="IPR018951">
    <property type="entry name" value="Fumarase_C_C"/>
</dbReference>
<dbReference type="FunFam" id="1.10.40.30:FF:000002">
    <property type="entry name" value="Fumarate hydratase class II"/>
    <property type="match status" value="1"/>
</dbReference>
<dbReference type="InterPro" id="IPR051546">
    <property type="entry name" value="Aspartate_Ammonia-Lyase"/>
</dbReference>
<feature type="domain" description="Fumarate lyase N-terminal" evidence="2">
    <location>
        <begin position="47"/>
        <end position="378"/>
    </location>
</feature>
<evidence type="ECO:0000313" key="4">
    <source>
        <dbReference type="EMBL" id="RSL19193.1"/>
    </source>
</evidence>
<dbReference type="Gene3D" id="1.10.40.30">
    <property type="entry name" value="Fumarase/aspartase (C-terminal domain)"/>
    <property type="match status" value="1"/>
</dbReference>
<dbReference type="PRINTS" id="PR00149">
    <property type="entry name" value="FUMRATELYASE"/>
</dbReference>
<gene>
    <name evidence="4" type="ORF">EDE15_4846</name>
</gene>
<dbReference type="Pfam" id="PF10415">
    <property type="entry name" value="FumaraseC_C"/>
    <property type="match status" value="1"/>
</dbReference>
<dbReference type="Gene3D" id="1.10.275.10">
    <property type="entry name" value="Fumarase/aspartase (N-terminal domain)"/>
    <property type="match status" value="1"/>
</dbReference>
<accession>A0A3R9QDP3</accession>
<dbReference type="PANTHER" id="PTHR42696">
    <property type="entry name" value="ASPARTATE AMMONIA-LYASE"/>
    <property type="match status" value="1"/>
</dbReference>
<dbReference type="GO" id="GO:0006531">
    <property type="term" value="P:aspartate metabolic process"/>
    <property type="evidence" value="ECO:0007669"/>
    <property type="project" value="TreeGrafter"/>
</dbReference>
<dbReference type="PANTHER" id="PTHR42696:SF2">
    <property type="entry name" value="ASPARTATE AMMONIA-LYASE"/>
    <property type="match status" value="1"/>
</dbReference>
<reference evidence="4 5" key="1">
    <citation type="submission" date="2018-12" db="EMBL/GenBank/DDBJ databases">
        <title>Sequencing of bacterial isolates from soil warming experiment in Harvard Forest, Massachusetts, USA.</title>
        <authorList>
            <person name="Deangelis K."/>
        </authorList>
    </citation>
    <scope>NUCLEOTIDE SEQUENCE [LARGE SCALE GENOMIC DNA]</scope>
    <source>
        <strain evidence="4 5">EB153</strain>
    </source>
</reference>
<protein>
    <submittedName>
        <fullName evidence="4">Aspartate ammonia-lyase</fullName>
    </submittedName>
</protein>
<dbReference type="PROSITE" id="PS00163">
    <property type="entry name" value="FUMARATE_LYASES"/>
    <property type="match status" value="1"/>
</dbReference>
<evidence type="ECO:0000259" key="2">
    <source>
        <dbReference type="Pfam" id="PF00206"/>
    </source>
</evidence>
<dbReference type="Pfam" id="PF00206">
    <property type="entry name" value="Lyase_1"/>
    <property type="match status" value="1"/>
</dbReference>
<dbReference type="SUPFAM" id="SSF48557">
    <property type="entry name" value="L-aspartase-like"/>
    <property type="match status" value="1"/>
</dbReference>
<feature type="domain" description="Fumarase C C-terminal" evidence="3">
    <location>
        <begin position="444"/>
        <end position="497"/>
    </location>
</feature>
<dbReference type="InterPro" id="IPR020557">
    <property type="entry name" value="Fumarate_lyase_CS"/>
</dbReference>
<name>A0A3R9QDP3_9BACT</name>
<dbReference type="GO" id="GO:0008797">
    <property type="term" value="F:aspartate ammonia-lyase activity"/>
    <property type="evidence" value="ECO:0007669"/>
    <property type="project" value="TreeGrafter"/>
</dbReference>
<dbReference type="AlphaFoldDB" id="A0A3R9QDP3"/>
<keyword evidence="1 4" id="KW-0456">Lyase</keyword>
<evidence type="ECO:0000256" key="1">
    <source>
        <dbReference type="ARBA" id="ARBA00023239"/>
    </source>
</evidence>
<evidence type="ECO:0000313" key="5">
    <source>
        <dbReference type="Proteomes" id="UP000269669"/>
    </source>
</evidence>
<dbReference type="EMBL" id="RSDW01000001">
    <property type="protein sequence ID" value="RSL19193.1"/>
    <property type="molecule type" value="Genomic_DNA"/>
</dbReference>
<dbReference type="FunFam" id="1.20.200.10:FF:000001">
    <property type="entry name" value="Fumarate hydratase, mitochondrial"/>
    <property type="match status" value="1"/>
</dbReference>
<organism evidence="4 5">
    <name type="scientific">Edaphobacter aggregans</name>
    <dbReference type="NCBI Taxonomy" id="570835"/>
    <lineage>
        <taxon>Bacteria</taxon>
        <taxon>Pseudomonadati</taxon>
        <taxon>Acidobacteriota</taxon>
        <taxon>Terriglobia</taxon>
        <taxon>Terriglobales</taxon>
        <taxon>Acidobacteriaceae</taxon>
        <taxon>Edaphobacter</taxon>
    </lineage>
</organism>
<dbReference type="PRINTS" id="PR00145">
    <property type="entry name" value="ARGSUCLYASE"/>
</dbReference>
<keyword evidence="5" id="KW-1185">Reference proteome</keyword>
<dbReference type="FunFam" id="1.10.275.10:FF:000001">
    <property type="entry name" value="Fumarate hydratase, mitochondrial"/>
    <property type="match status" value="1"/>
</dbReference>
<dbReference type="InterPro" id="IPR022761">
    <property type="entry name" value="Fumarate_lyase_N"/>
</dbReference>
<evidence type="ECO:0000259" key="3">
    <source>
        <dbReference type="Pfam" id="PF10415"/>
    </source>
</evidence>
<dbReference type="Proteomes" id="UP000269669">
    <property type="component" value="Unassembled WGS sequence"/>
</dbReference>
<dbReference type="Gene3D" id="1.20.200.10">
    <property type="entry name" value="Fumarase/aspartase (Central domain)"/>
    <property type="match status" value="1"/>
</dbReference>
<dbReference type="GO" id="GO:0006099">
    <property type="term" value="P:tricarboxylic acid cycle"/>
    <property type="evidence" value="ECO:0007669"/>
    <property type="project" value="InterPro"/>
</dbReference>
<dbReference type="GO" id="GO:0005829">
    <property type="term" value="C:cytosol"/>
    <property type="evidence" value="ECO:0007669"/>
    <property type="project" value="TreeGrafter"/>
</dbReference>
<dbReference type="InterPro" id="IPR024083">
    <property type="entry name" value="Fumarase/histidase_N"/>
</dbReference>
<proteinExistence type="predicted"/>
<dbReference type="NCBIfam" id="NF008909">
    <property type="entry name" value="PRK12273.1"/>
    <property type="match status" value="1"/>
</dbReference>
<dbReference type="InterPro" id="IPR008948">
    <property type="entry name" value="L-Aspartase-like"/>
</dbReference>
<dbReference type="InterPro" id="IPR000362">
    <property type="entry name" value="Fumarate_lyase_fam"/>
</dbReference>
<comment type="caution">
    <text evidence="4">The sequence shown here is derived from an EMBL/GenBank/DDBJ whole genome shotgun (WGS) entry which is preliminary data.</text>
</comment>
<sequence length="506" mass="54874">MRGSLLRILRTADALALTVFFAGNMLLSQQPTQSSTGKTRTEKDLLGEKQIPADAYYGVQTQRALENFQLSGIPINHYPEFIQAWAIVKLAAAQANTDVGAMKPERLAAIEKAAQAVRDGKYQDQFMVDWYQGGAGTSTNMNANEVLANVGLELTGHKKGEYQFLEPHDDLNMSQSTNDSYPTAIKVALILRNDKLVDELQKLSASFRTKGDTYLKVVKMGRTELQDAVPMTVGQELNAFAASLDGEIAGLRQAEKSLYVVNMGATAIGTGMNAPKGYAEKCAAHMATLMGKPIVPADDMLAATWDQQGFVVYSAALKSTAIKLSKISSDLILLASGPRAGLNEIDLPALQPGSSIMPGKVNPVVPEVVNLVAFRVMGNDFVTTIAAHSGQLQLNAYEPVEGLSMMESQELLNNTSKLFRTKCVDGITVDEKVLAHYMETTVGIVTALNPIVGYEKATELAQEAYSSGKGILEIIREKHVLTEAQIQDLLDPVKLTNLDRSKYVNK</sequence>